<reference evidence="10 11" key="4">
    <citation type="journal article" date="2020" name="Sci. Rep.">
        <title>beta-carboline chemical signals induce reveromycin production through a LuxR family regulator in Streptomyces sp. SN-593.</title>
        <authorList>
            <person name="Panthee S."/>
            <person name="Kito N."/>
            <person name="Hayashi T."/>
            <person name="Shimizu T."/>
            <person name="Ishikawa J."/>
            <person name="Hamamoto H."/>
            <person name="Osada H."/>
            <person name="Takahashi S."/>
        </authorList>
    </citation>
    <scope>NUCLEOTIDE SEQUENCE [LARGE SCALE GENOMIC DNA]</scope>
    <source>
        <strain evidence="10 11">SN-593</strain>
    </source>
</reference>
<feature type="transmembrane region" description="Helical" evidence="8">
    <location>
        <begin position="406"/>
        <end position="432"/>
    </location>
</feature>
<sequence length="938" mass="94949">MRLAWVRVRLRSARGATLAAFVLVLVTAFLAAALPRAVDRYEDGALRHAVRAGQYQDRGIALTESYEAQQGLGGTDPLRPAGIDAVQTAARSLLARSVPLAPGASVQGARTTKESEVTDPGLPLTSSHPPTADLVAQAGVAAHARLVSGRMPRAPGAAPGGSAPAAVEAVVTVRTAQVLHLAVGRTLHPRGLSPTPMTVRVTGIVAPRDPGAAYWNEDDDLLGPVVNSQPAGIGEQPKTYWHFTLLTDPGAAPALPQLGAGISLYWYEPLDVGRLTAHGVPALRATLASLSGGPLAARLQDAVGSQVDVGDGLGTTLTNFVQERDATDPLVLIAAVGVGTTALAVLLMAGGLAAERRRTEVALLRARGGSLRGVAGRLAAETAAAAVPGGAAGTLLALLLLPTGRWLLPVLLAALATAVVVLALPLRAAFAVRRPRPGGREDVATARPTRRRLVVELTVVVLTVGAVVALRQRGGGGAGGTGGSGGGSGPGTDPYLAAAPVLVAIAAALVLLRLYPLPLRLLARPAARLRGAVAPLGLARAGRSSAGGQLPLLAVLVALTVTSFGGSVLAGIGQGRDRAATATVGADARLDAVTSTLSPRLPAAVRKVPGVGLTTTARVEQNSADATFSESYAVVLVDPSSYDRVTRAAGLPSFPAGALSGHRGTAGDEVLPAVLSPGLARQVGRETVSLDTDLGSTGIRTAAVLPTTPAAPGSEFVIVSAASVAALAPAAGSAAAQVVPTTMLAMAAPGRRIDAKALREVAATDTSSVSVLLRSQERAALKDSPLQHGARRLYLAAVAAGAGYSALALLLSLLQAAPGRATLLARLRTMGMTRGQARRLVLLEMLPQVLLGAVGGVLVGLAVVPLLGPGVDLRALTFGTAPGDFAAVDFGLGLRANPWALALPSAGLLVLACAVLLTQAWLSGRRRESTELRAGDRV</sequence>
<feature type="transmembrane region" description="Helical" evidence="8">
    <location>
        <begin position="495"/>
        <end position="515"/>
    </location>
</feature>
<dbReference type="InterPro" id="IPR050250">
    <property type="entry name" value="Macrolide_Exporter_MacB"/>
</dbReference>
<evidence type="ECO:0000256" key="7">
    <source>
        <dbReference type="SAM" id="MobiDB-lite"/>
    </source>
</evidence>
<comment type="similarity">
    <text evidence="6">Belongs to the ABC-4 integral membrane protein family.</text>
</comment>
<feature type="transmembrane region" description="Helical" evidence="8">
    <location>
        <begin position="550"/>
        <end position="572"/>
    </location>
</feature>
<feature type="transmembrane region" description="Helical" evidence="8">
    <location>
        <begin position="899"/>
        <end position="922"/>
    </location>
</feature>
<evidence type="ECO:0000256" key="4">
    <source>
        <dbReference type="ARBA" id="ARBA00022989"/>
    </source>
</evidence>
<evidence type="ECO:0000256" key="6">
    <source>
        <dbReference type="ARBA" id="ARBA00038076"/>
    </source>
</evidence>
<evidence type="ECO:0000256" key="3">
    <source>
        <dbReference type="ARBA" id="ARBA00022692"/>
    </source>
</evidence>
<dbReference type="EMBL" id="AP018365">
    <property type="protein sequence ID" value="BBA97485.1"/>
    <property type="molecule type" value="Genomic_DNA"/>
</dbReference>
<feature type="transmembrane region" description="Helical" evidence="8">
    <location>
        <begin position="840"/>
        <end position="867"/>
    </location>
</feature>
<feature type="transmembrane region" description="Helical" evidence="8">
    <location>
        <begin position="330"/>
        <end position="353"/>
    </location>
</feature>
<evidence type="ECO:0000256" key="8">
    <source>
        <dbReference type="SAM" id="Phobius"/>
    </source>
</evidence>
<reference evidence="10 11" key="2">
    <citation type="journal article" date="2011" name="J. Antibiot.">
        <title>Furaquinocins I and J: novel polyketide isoprenoid hybrid compounds from Streptomyces reveromyceticus SN-593.</title>
        <authorList>
            <person name="Panthee S."/>
            <person name="Takahashi S."/>
            <person name="Takagi H."/>
            <person name="Nogawa T."/>
            <person name="Oowada E."/>
            <person name="Uramoto M."/>
            <person name="Osada H."/>
        </authorList>
    </citation>
    <scope>NUCLEOTIDE SEQUENCE [LARGE SCALE GENOMIC DNA]</scope>
    <source>
        <strain evidence="10 11">SN-593</strain>
    </source>
</reference>
<evidence type="ECO:0000256" key="2">
    <source>
        <dbReference type="ARBA" id="ARBA00022475"/>
    </source>
</evidence>
<dbReference type="PANTHER" id="PTHR30572">
    <property type="entry name" value="MEMBRANE COMPONENT OF TRANSPORTER-RELATED"/>
    <property type="match status" value="1"/>
</dbReference>
<keyword evidence="2" id="KW-1003">Cell membrane</keyword>
<dbReference type="Proteomes" id="UP000595703">
    <property type="component" value="Chromosome"/>
</dbReference>
<dbReference type="GO" id="GO:0005886">
    <property type="term" value="C:plasma membrane"/>
    <property type="evidence" value="ECO:0007669"/>
    <property type="project" value="UniProtKB-SubCell"/>
</dbReference>
<dbReference type="GO" id="GO:0022857">
    <property type="term" value="F:transmembrane transporter activity"/>
    <property type="evidence" value="ECO:0007669"/>
    <property type="project" value="TreeGrafter"/>
</dbReference>
<comment type="subcellular location">
    <subcellularLocation>
        <location evidence="1">Cell membrane</location>
        <topology evidence="1">Multi-pass membrane protein</topology>
    </subcellularLocation>
</comment>
<feature type="transmembrane region" description="Helical" evidence="8">
    <location>
        <begin position="793"/>
        <end position="819"/>
    </location>
</feature>
<evidence type="ECO:0000256" key="5">
    <source>
        <dbReference type="ARBA" id="ARBA00023136"/>
    </source>
</evidence>
<evidence type="ECO:0000313" key="10">
    <source>
        <dbReference type="EMBL" id="BBA97485.1"/>
    </source>
</evidence>
<keyword evidence="4 8" id="KW-1133">Transmembrane helix</keyword>
<keyword evidence="3 8" id="KW-0812">Transmembrane</keyword>
<gene>
    <name evidence="10" type="ORF">RVR_3257</name>
</gene>
<dbReference type="InterPro" id="IPR003838">
    <property type="entry name" value="ABC3_permease_C"/>
</dbReference>
<keyword evidence="5 8" id="KW-0472">Membrane</keyword>
<reference evidence="10 11" key="1">
    <citation type="journal article" date="2010" name="J. Bacteriol.">
        <title>Biochemical characterization of a novel indole prenyltransferase from Streptomyces sp. SN-593.</title>
        <authorList>
            <person name="Takahashi S."/>
            <person name="Takagi H."/>
            <person name="Toyoda A."/>
            <person name="Uramoto M."/>
            <person name="Nogawa T."/>
            <person name="Ueki M."/>
            <person name="Sakaki Y."/>
            <person name="Osada H."/>
        </authorList>
    </citation>
    <scope>NUCLEOTIDE SEQUENCE [LARGE SCALE GENOMIC DNA]</scope>
    <source>
        <strain evidence="10 11">SN-593</strain>
    </source>
</reference>
<feature type="domain" description="ABC3 transporter permease C-terminal" evidence="9">
    <location>
        <begin position="805"/>
        <end position="916"/>
    </location>
</feature>
<keyword evidence="11" id="KW-1185">Reference proteome</keyword>
<accession>A0A7U3UNF9</accession>
<feature type="region of interest" description="Disordered" evidence="7">
    <location>
        <begin position="104"/>
        <end position="131"/>
    </location>
</feature>
<feature type="transmembrane region" description="Helical" evidence="8">
    <location>
        <begin position="374"/>
        <end position="400"/>
    </location>
</feature>
<dbReference type="PANTHER" id="PTHR30572:SF4">
    <property type="entry name" value="ABC TRANSPORTER PERMEASE YTRF"/>
    <property type="match status" value="1"/>
</dbReference>
<evidence type="ECO:0000259" key="9">
    <source>
        <dbReference type="Pfam" id="PF02687"/>
    </source>
</evidence>
<protein>
    <recommendedName>
        <fullName evidence="9">ABC3 transporter permease C-terminal domain-containing protein</fullName>
    </recommendedName>
</protein>
<evidence type="ECO:0000256" key="1">
    <source>
        <dbReference type="ARBA" id="ARBA00004651"/>
    </source>
</evidence>
<name>A0A7U3UNF9_9ACTN</name>
<dbReference type="AlphaFoldDB" id="A0A7U3UNF9"/>
<evidence type="ECO:0000313" key="11">
    <source>
        <dbReference type="Proteomes" id="UP000595703"/>
    </source>
</evidence>
<reference evidence="10 11" key="3">
    <citation type="journal article" date="2011" name="Nat. Chem. Biol.">
        <title>Reveromycin A biosynthesis uses RevG and RevJ for stereospecific spiroacetal formation.</title>
        <authorList>
            <person name="Takahashi S."/>
            <person name="Toyoda A."/>
            <person name="Sekiyama Y."/>
            <person name="Takagi H."/>
            <person name="Nogawa T."/>
            <person name="Uramoto M."/>
            <person name="Suzuki R."/>
            <person name="Koshino H."/>
            <person name="Kumano T."/>
            <person name="Panthee S."/>
            <person name="Dairi T."/>
            <person name="Ishikawa J."/>
            <person name="Ikeda H."/>
            <person name="Sakaki Y."/>
            <person name="Osada H."/>
        </authorList>
    </citation>
    <scope>NUCLEOTIDE SEQUENCE [LARGE SCALE GENOMIC DNA]</scope>
    <source>
        <strain evidence="10 11">SN-593</strain>
    </source>
</reference>
<dbReference type="KEGG" id="arev:RVR_3257"/>
<proteinExistence type="inferred from homology"/>
<feature type="transmembrane region" description="Helical" evidence="8">
    <location>
        <begin position="453"/>
        <end position="470"/>
    </location>
</feature>
<dbReference type="Pfam" id="PF02687">
    <property type="entry name" value="FtsX"/>
    <property type="match status" value="1"/>
</dbReference>
<organism evidence="10 11">
    <name type="scientific">Actinacidiphila reveromycinica</name>
    <dbReference type="NCBI Taxonomy" id="659352"/>
    <lineage>
        <taxon>Bacteria</taxon>
        <taxon>Bacillati</taxon>
        <taxon>Actinomycetota</taxon>
        <taxon>Actinomycetes</taxon>
        <taxon>Kitasatosporales</taxon>
        <taxon>Streptomycetaceae</taxon>
        <taxon>Actinacidiphila</taxon>
    </lineage>
</organism>